<dbReference type="AlphaFoldDB" id="A0A3S0ZU95"/>
<proteinExistence type="predicted"/>
<dbReference type="SUPFAM" id="SSF49265">
    <property type="entry name" value="Fibronectin type III"/>
    <property type="match status" value="2"/>
</dbReference>
<dbReference type="InterPro" id="IPR036116">
    <property type="entry name" value="FN3_sf"/>
</dbReference>
<dbReference type="InterPro" id="IPR013783">
    <property type="entry name" value="Ig-like_fold"/>
</dbReference>
<accession>A0A3S0ZU95</accession>
<gene>
    <name evidence="1" type="ORF">EGW08_006214</name>
</gene>
<comment type="caution">
    <text evidence="1">The sequence shown here is derived from an EMBL/GenBank/DDBJ whole genome shotgun (WGS) entry which is preliminary data.</text>
</comment>
<organism evidence="1 2">
    <name type="scientific">Elysia chlorotica</name>
    <name type="common">Eastern emerald elysia</name>
    <name type="synonym">Sea slug</name>
    <dbReference type="NCBI Taxonomy" id="188477"/>
    <lineage>
        <taxon>Eukaryota</taxon>
        <taxon>Metazoa</taxon>
        <taxon>Spiralia</taxon>
        <taxon>Lophotrochozoa</taxon>
        <taxon>Mollusca</taxon>
        <taxon>Gastropoda</taxon>
        <taxon>Heterobranchia</taxon>
        <taxon>Euthyneura</taxon>
        <taxon>Panpulmonata</taxon>
        <taxon>Sacoglossa</taxon>
        <taxon>Placobranchoidea</taxon>
        <taxon>Plakobranchidae</taxon>
        <taxon>Elysia</taxon>
    </lineage>
</organism>
<evidence type="ECO:0000313" key="2">
    <source>
        <dbReference type="Proteomes" id="UP000271974"/>
    </source>
</evidence>
<keyword evidence="2" id="KW-1185">Reference proteome</keyword>
<dbReference type="Gene3D" id="2.60.40.10">
    <property type="entry name" value="Immunoglobulins"/>
    <property type="match status" value="1"/>
</dbReference>
<evidence type="ECO:0008006" key="3">
    <source>
        <dbReference type="Google" id="ProtNLM"/>
    </source>
</evidence>
<sequence length="308" mass="33689">KARASWSVHSERTVEKYILYWTLDVCEGEAKHRKTPSRLTLEATTHKREFDLFGLESSCVYELTIHTVNFSGDRGEGQKQFFRTPPCWKTNGRTSSVICRSKASPPSPPGNVAVSLQPTCACQAVVSWQHQQQSQHAQHSGGLASDHARTAAEPSGYSVRWGQSRTSGKDIASLAVVFNAEPHSINVSASVTQACLNFLTAGTHYTVQVYTLSTPGGRSSPAVRHFTTPRGVTPCFSFSNVEDMLRATEIQLVERTNGGDLRKQTTSASVYPRSSSVSLHRTASVFARTVMVILALTCVVSYHADLIV</sequence>
<dbReference type="STRING" id="188477.A0A3S0ZU95"/>
<feature type="non-terminal residue" evidence="1">
    <location>
        <position position="1"/>
    </location>
</feature>
<dbReference type="EMBL" id="RQTK01000153">
    <property type="protein sequence ID" value="RUS86002.1"/>
    <property type="molecule type" value="Genomic_DNA"/>
</dbReference>
<dbReference type="Proteomes" id="UP000271974">
    <property type="component" value="Unassembled WGS sequence"/>
</dbReference>
<protein>
    <recommendedName>
        <fullName evidence="3">Fibronectin type-III domain-containing protein</fullName>
    </recommendedName>
</protein>
<evidence type="ECO:0000313" key="1">
    <source>
        <dbReference type="EMBL" id="RUS86002.1"/>
    </source>
</evidence>
<name>A0A3S0ZU95_ELYCH</name>
<reference evidence="1 2" key="1">
    <citation type="submission" date="2019-01" db="EMBL/GenBank/DDBJ databases">
        <title>A draft genome assembly of the solar-powered sea slug Elysia chlorotica.</title>
        <authorList>
            <person name="Cai H."/>
            <person name="Li Q."/>
            <person name="Fang X."/>
            <person name="Li J."/>
            <person name="Curtis N.E."/>
            <person name="Altenburger A."/>
            <person name="Shibata T."/>
            <person name="Feng M."/>
            <person name="Maeda T."/>
            <person name="Schwartz J.A."/>
            <person name="Shigenobu S."/>
            <person name="Lundholm N."/>
            <person name="Nishiyama T."/>
            <person name="Yang H."/>
            <person name="Hasebe M."/>
            <person name="Li S."/>
            <person name="Pierce S.K."/>
            <person name="Wang J."/>
        </authorList>
    </citation>
    <scope>NUCLEOTIDE SEQUENCE [LARGE SCALE GENOMIC DNA]</scope>
    <source>
        <strain evidence="1">EC2010</strain>
        <tissue evidence="1">Whole organism of an adult</tissue>
    </source>
</reference>